<feature type="domain" description="Sodium/calcium exchanger membrane region" evidence="8">
    <location>
        <begin position="42"/>
        <end position="214"/>
    </location>
</feature>
<dbReference type="PANTHER" id="PTHR11878:SF65">
    <property type="entry name" value="NA_CA-EXCHANGE PROTEIN, ISOFORM G"/>
    <property type="match status" value="1"/>
</dbReference>
<dbReference type="InterPro" id="IPR004837">
    <property type="entry name" value="NaCa_Exmemb"/>
</dbReference>
<evidence type="ECO:0000256" key="5">
    <source>
        <dbReference type="ARBA" id="ARBA00023065"/>
    </source>
</evidence>
<feature type="transmembrane region" description="Helical" evidence="7">
    <location>
        <begin position="360"/>
        <end position="380"/>
    </location>
</feature>
<reference evidence="9" key="1">
    <citation type="submission" date="2024-03" db="EMBL/GenBank/DDBJ databases">
        <title>WGS assembly of Saponaria officinalis var. Norfolk2.</title>
        <authorList>
            <person name="Jenkins J."/>
            <person name="Shu S."/>
            <person name="Grimwood J."/>
            <person name="Barry K."/>
            <person name="Goodstein D."/>
            <person name="Schmutz J."/>
            <person name="Leebens-Mack J."/>
            <person name="Osbourn A."/>
        </authorList>
    </citation>
    <scope>NUCLEOTIDE SEQUENCE [LARGE SCALE GENOMIC DNA]</scope>
    <source>
        <strain evidence="9">JIC</strain>
    </source>
</reference>
<keyword evidence="5" id="KW-0406">Ion transport</keyword>
<dbReference type="Gene3D" id="1.20.1420.30">
    <property type="entry name" value="NCX, central ion-binding region"/>
    <property type="match status" value="2"/>
</dbReference>
<evidence type="ECO:0000256" key="4">
    <source>
        <dbReference type="ARBA" id="ARBA00022989"/>
    </source>
</evidence>
<keyword evidence="3 7" id="KW-0812">Transmembrane</keyword>
<gene>
    <name evidence="9" type="ORF">RND81_04G085200</name>
</gene>
<feature type="transmembrane region" description="Helical" evidence="7">
    <location>
        <begin position="386"/>
        <end position="407"/>
    </location>
</feature>
<organism evidence="9 10">
    <name type="scientific">Saponaria officinalis</name>
    <name type="common">Common soapwort</name>
    <name type="synonym">Lychnis saponaria</name>
    <dbReference type="NCBI Taxonomy" id="3572"/>
    <lineage>
        <taxon>Eukaryota</taxon>
        <taxon>Viridiplantae</taxon>
        <taxon>Streptophyta</taxon>
        <taxon>Embryophyta</taxon>
        <taxon>Tracheophyta</taxon>
        <taxon>Spermatophyta</taxon>
        <taxon>Magnoliopsida</taxon>
        <taxon>eudicotyledons</taxon>
        <taxon>Gunneridae</taxon>
        <taxon>Pentapetalae</taxon>
        <taxon>Caryophyllales</taxon>
        <taxon>Caryophyllaceae</taxon>
        <taxon>Caryophylleae</taxon>
        <taxon>Saponaria</taxon>
    </lineage>
</organism>
<proteinExistence type="predicted"/>
<feature type="transmembrane region" description="Helical" evidence="7">
    <location>
        <begin position="505"/>
        <end position="527"/>
    </location>
</feature>
<dbReference type="Pfam" id="PF01699">
    <property type="entry name" value="Na_Ca_ex"/>
    <property type="match status" value="2"/>
</dbReference>
<evidence type="ECO:0000256" key="3">
    <source>
        <dbReference type="ARBA" id="ARBA00022692"/>
    </source>
</evidence>
<dbReference type="PANTHER" id="PTHR11878">
    <property type="entry name" value="SODIUM/CALCIUM EXCHANGER"/>
    <property type="match status" value="1"/>
</dbReference>
<keyword evidence="4 7" id="KW-1133">Transmembrane helix</keyword>
<evidence type="ECO:0000256" key="2">
    <source>
        <dbReference type="ARBA" id="ARBA00022448"/>
    </source>
</evidence>
<evidence type="ECO:0000313" key="10">
    <source>
        <dbReference type="Proteomes" id="UP001443914"/>
    </source>
</evidence>
<dbReference type="GO" id="GO:0055085">
    <property type="term" value="P:transmembrane transport"/>
    <property type="evidence" value="ECO:0007669"/>
    <property type="project" value="InterPro"/>
</dbReference>
<dbReference type="GO" id="GO:0012505">
    <property type="term" value="C:endomembrane system"/>
    <property type="evidence" value="ECO:0007669"/>
    <property type="project" value="UniProtKB-SubCell"/>
</dbReference>
<dbReference type="AlphaFoldDB" id="A0AAW1LJC5"/>
<evidence type="ECO:0000256" key="6">
    <source>
        <dbReference type="ARBA" id="ARBA00023136"/>
    </source>
</evidence>
<comment type="caution">
    <text evidence="9">The sequence shown here is derived from an EMBL/GenBank/DDBJ whole genome shotgun (WGS) entry which is preliminary data.</text>
</comment>
<dbReference type="InterPro" id="IPR051171">
    <property type="entry name" value="CaCA"/>
</dbReference>
<protein>
    <recommendedName>
        <fullName evidence="8">Sodium/calcium exchanger membrane region domain-containing protein</fullName>
    </recommendedName>
</protein>
<evidence type="ECO:0000256" key="7">
    <source>
        <dbReference type="SAM" id="Phobius"/>
    </source>
</evidence>
<comment type="subcellular location">
    <subcellularLocation>
        <location evidence="1">Endomembrane system</location>
        <topology evidence="1">Multi-pass membrane protein</topology>
    </subcellularLocation>
</comment>
<feature type="transmembrane region" description="Helical" evidence="7">
    <location>
        <begin position="470"/>
        <end position="493"/>
    </location>
</feature>
<name>A0AAW1LJC5_SAPOF</name>
<feature type="transmembrane region" description="Helical" evidence="7">
    <location>
        <begin position="165"/>
        <end position="184"/>
    </location>
</feature>
<dbReference type="GO" id="GO:0030001">
    <property type="term" value="P:metal ion transport"/>
    <property type="evidence" value="ECO:0007669"/>
    <property type="project" value="TreeGrafter"/>
</dbReference>
<accession>A0AAW1LJC5</accession>
<feature type="transmembrane region" description="Helical" evidence="7">
    <location>
        <begin position="428"/>
        <end position="450"/>
    </location>
</feature>
<dbReference type="GO" id="GO:0016020">
    <property type="term" value="C:membrane"/>
    <property type="evidence" value="ECO:0007669"/>
    <property type="project" value="InterPro"/>
</dbReference>
<sequence length="534" mass="59693">MALPIKRFAPNIDVALGREKCDSYLLFRFETLLGDGLRTTLYFCGLAYCFIGLSAITARFFRSMENVVKHSHKVVVTDPITKVETVTYEKVWNYTIADITLLAFGTSFPQISLATIDAIRNLGSVYAGGLGPGTLVGSAAFDLFPIHAVCVIVPKAGQVKKISDIGVWLVELFWSFWAYVWLYIILEVWTPDEITLLESSLTVLQFGLLLIHAYAQDKRWPYLSFPFTRSERPLEWVPIEDSPRKNVLSEDHSDSVEVGVYENKNIVDIFSIHSDDGTGTLYQALPPDEISGSSTEKVESKKGVDEVGLLSIWKEQFVDAVMFEPKKLEGVCMKSARFVWHLLRLPWRVMFAFVPPYQIAHGWIAFICSLLFISWIAYIVTELTDLISCVTGINGYVIAFTALAAGTSWPDLVASKIAAERQTTADSAIANITCSNSVNIYVGIGVPWLIDTAYNYFAYREPLRIQNATGLSFSLLMFFLTSVGCIAVLVLRRIVFGGELGGPRIWAWVTSVFFMLLWLIFVVLSSLKVSGFLD</sequence>
<keyword evidence="10" id="KW-1185">Reference proteome</keyword>
<dbReference type="Proteomes" id="UP001443914">
    <property type="component" value="Unassembled WGS sequence"/>
</dbReference>
<dbReference type="EMBL" id="JBDFQZ010000004">
    <property type="protein sequence ID" value="KAK9733694.1"/>
    <property type="molecule type" value="Genomic_DNA"/>
</dbReference>
<keyword evidence="6 7" id="KW-0472">Membrane</keyword>
<keyword evidence="2" id="KW-0813">Transport</keyword>
<feature type="transmembrane region" description="Helical" evidence="7">
    <location>
        <begin position="40"/>
        <end position="61"/>
    </location>
</feature>
<dbReference type="InterPro" id="IPR044880">
    <property type="entry name" value="NCX_ion-bd_dom_sf"/>
</dbReference>
<feature type="domain" description="Sodium/calcium exchanger membrane region" evidence="8">
    <location>
        <begin position="362"/>
        <end position="525"/>
    </location>
</feature>
<evidence type="ECO:0000256" key="1">
    <source>
        <dbReference type="ARBA" id="ARBA00004127"/>
    </source>
</evidence>
<evidence type="ECO:0000259" key="8">
    <source>
        <dbReference type="Pfam" id="PF01699"/>
    </source>
</evidence>
<evidence type="ECO:0000313" key="9">
    <source>
        <dbReference type="EMBL" id="KAK9733694.1"/>
    </source>
</evidence>